<feature type="transmembrane region" description="Helical" evidence="6">
    <location>
        <begin position="333"/>
        <end position="353"/>
    </location>
</feature>
<evidence type="ECO:0000256" key="1">
    <source>
        <dbReference type="ARBA" id="ARBA00004651"/>
    </source>
</evidence>
<feature type="transmembrane region" description="Helical" evidence="6">
    <location>
        <begin position="106"/>
        <end position="126"/>
    </location>
</feature>
<feature type="transmembrane region" description="Helical" evidence="6">
    <location>
        <begin position="138"/>
        <end position="160"/>
    </location>
</feature>
<dbReference type="Pfam" id="PF07690">
    <property type="entry name" value="MFS_1"/>
    <property type="match status" value="1"/>
</dbReference>
<dbReference type="SUPFAM" id="SSF103473">
    <property type="entry name" value="MFS general substrate transporter"/>
    <property type="match status" value="1"/>
</dbReference>
<protein>
    <submittedName>
        <fullName evidence="8">MFS transporter</fullName>
    </submittedName>
</protein>
<dbReference type="InterPro" id="IPR036259">
    <property type="entry name" value="MFS_trans_sf"/>
</dbReference>
<feature type="transmembrane region" description="Helical" evidence="6">
    <location>
        <begin position="300"/>
        <end position="321"/>
    </location>
</feature>
<evidence type="ECO:0000256" key="5">
    <source>
        <dbReference type="ARBA" id="ARBA00023136"/>
    </source>
</evidence>
<dbReference type="GO" id="GO:0022857">
    <property type="term" value="F:transmembrane transporter activity"/>
    <property type="evidence" value="ECO:0007669"/>
    <property type="project" value="InterPro"/>
</dbReference>
<dbReference type="Gene3D" id="1.20.1720.10">
    <property type="entry name" value="Multidrug resistance protein D"/>
    <property type="match status" value="1"/>
</dbReference>
<evidence type="ECO:0000256" key="6">
    <source>
        <dbReference type="SAM" id="Phobius"/>
    </source>
</evidence>
<name>A0A7J5BFQ0_9MICO</name>
<keyword evidence="5 6" id="KW-0472">Membrane</keyword>
<evidence type="ECO:0000256" key="3">
    <source>
        <dbReference type="ARBA" id="ARBA00022692"/>
    </source>
</evidence>
<accession>A0A7J5BFQ0</accession>
<feature type="transmembrane region" description="Helical" evidence="6">
    <location>
        <begin position="81"/>
        <end position="100"/>
    </location>
</feature>
<keyword evidence="2" id="KW-0813">Transport</keyword>
<organism evidence="8 9">
    <name type="scientific">Gulosibacter chungangensis</name>
    <dbReference type="NCBI Taxonomy" id="979746"/>
    <lineage>
        <taxon>Bacteria</taxon>
        <taxon>Bacillati</taxon>
        <taxon>Actinomycetota</taxon>
        <taxon>Actinomycetes</taxon>
        <taxon>Micrococcales</taxon>
        <taxon>Microbacteriaceae</taxon>
        <taxon>Gulosibacter</taxon>
    </lineage>
</organism>
<sequence length="460" mass="46773">MSIGTGSVRGDSSAAIVVLSAATGTFAILLSIVGPAIPVMQRALGTDQLGANWIMTAYLLSAAVMTPVVGRLGDSLGKKQVLIAVLLLLVLGCVVAALANDLWVMIVGRVIQGAGGGAFPLAFGFLRDHLEGRRLTHAIGAVAGFGAACVGLGGVLSGIIVELVGYQWIFWAPAMVLLAATAVVAALPRSPKSKATISPLSVLLFALGLGSFLLVVNQSSNWGFASTPTLLVGLLATGGIVSWIWSDRRASGPLIDMGMMVTNVMWTTSLSAALLGIGLYGLQTFIPQFVQTSDVTGYGLGLSVMESGLVMLPMALGMFVTGFTSARFVDWFGVRRVLAISPAVAGVGVLFLIPTPTELWQVLVASGLAGLGIGLAFSVMPAVVVSGVSAHQSGIASGINANLRTVGGAVGTALIAAIVTPGVAGEVSSAEDYQMGFVVISVAAFLSAGVGFFTNPRAGN</sequence>
<comment type="caution">
    <text evidence="8">The sequence shown here is derived from an EMBL/GenBank/DDBJ whole genome shotgun (WGS) entry which is preliminary data.</text>
</comment>
<feature type="transmembrane region" description="Helical" evidence="6">
    <location>
        <begin position="257"/>
        <end position="280"/>
    </location>
</feature>
<feature type="transmembrane region" description="Helical" evidence="6">
    <location>
        <begin position="199"/>
        <end position="216"/>
    </location>
</feature>
<feature type="transmembrane region" description="Helical" evidence="6">
    <location>
        <begin position="436"/>
        <end position="454"/>
    </location>
</feature>
<dbReference type="PANTHER" id="PTHR42718:SF9">
    <property type="entry name" value="MAJOR FACILITATOR SUPERFAMILY MULTIDRUG TRANSPORTER MFSC"/>
    <property type="match status" value="1"/>
</dbReference>
<feature type="transmembrane region" description="Helical" evidence="6">
    <location>
        <begin position="222"/>
        <end position="245"/>
    </location>
</feature>
<feature type="transmembrane region" description="Helical" evidence="6">
    <location>
        <begin position="359"/>
        <end position="385"/>
    </location>
</feature>
<feature type="transmembrane region" description="Helical" evidence="6">
    <location>
        <begin position="49"/>
        <end position="69"/>
    </location>
</feature>
<feature type="domain" description="Major facilitator superfamily (MFS) profile" evidence="7">
    <location>
        <begin position="15"/>
        <end position="459"/>
    </location>
</feature>
<dbReference type="PROSITE" id="PS50850">
    <property type="entry name" value="MFS"/>
    <property type="match status" value="1"/>
</dbReference>
<dbReference type="OrthoDB" id="4484751at2"/>
<evidence type="ECO:0000313" key="9">
    <source>
        <dbReference type="Proteomes" id="UP000433493"/>
    </source>
</evidence>
<feature type="transmembrane region" description="Helical" evidence="6">
    <location>
        <begin position="166"/>
        <end position="187"/>
    </location>
</feature>
<comment type="subcellular location">
    <subcellularLocation>
        <location evidence="1">Cell membrane</location>
        <topology evidence="1">Multi-pass membrane protein</topology>
    </subcellularLocation>
</comment>
<keyword evidence="4 6" id="KW-1133">Transmembrane helix</keyword>
<reference evidence="8 9" key="1">
    <citation type="submission" date="2019-09" db="EMBL/GenBank/DDBJ databases">
        <title>Phylogeny of genus Pseudoclavibacter and closely related genus.</title>
        <authorList>
            <person name="Li Y."/>
        </authorList>
    </citation>
    <scope>NUCLEOTIDE SEQUENCE [LARGE SCALE GENOMIC DNA]</scope>
    <source>
        <strain evidence="8 9">KCTC 13959</strain>
    </source>
</reference>
<dbReference type="PANTHER" id="PTHR42718">
    <property type="entry name" value="MAJOR FACILITATOR SUPERFAMILY MULTIDRUG TRANSPORTER MFSC"/>
    <property type="match status" value="1"/>
</dbReference>
<dbReference type="RefSeq" id="WP_158051116.1">
    <property type="nucleotide sequence ID" value="NZ_WBKB01000001.1"/>
</dbReference>
<dbReference type="GO" id="GO:0005886">
    <property type="term" value="C:plasma membrane"/>
    <property type="evidence" value="ECO:0007669"/>
    <property type="project" value="UniProtKB-SubCell"/>
</dbReference>
<feature type="transmembrane region" description="Helical" evidence="6">
    <location>
        <begin position="406"/>
        <end position="424"/>
    </location>
</feature>
<evidence type="ECO:0000313" key="8">
    <source>
        <dbReference type="EMBL" id="KAB1645106.1"/>
    </source>
</evidence>
<dbReference type="InterPro" id="IPR011701">
    <property type="entry name" value="MFS"/>
</dbReference>
<dbReference type="Gene3D" id="1.20.1250.20">
    <property type="entry name" value="MFS general substrate transporter like domains"/>
    <property type="match status" value="1"/>
</dbReference>
<dbReference type="Proteomes" id="UP000433493">
    <property type="component" value="Unassembled WGS sequence"/>
</dbReference>
<proteinExistence type="predicted"/>
<evidence type="ECO:0000256" key="2">
    <source>
        <dbReference type="ARBA" id="ARBA00022448"/>
    </source>
</evidence>
<keyword evidence="9" id="KW-1185">Reference proteome</keyword>
<gene>
    <name evidence="8" type="ORF">F8O05_02290</name>
</gene>
<evidence type="ECO:0000256" key="4">
    <source>
        <dbReference type="ARBA" id="ARBA00022989"/>
    </source>
</evidence>
<feature type="transmembrane region" description="Helical" evidence="6">
    <location>
        <begin position="12"/>
        <end position="37"/>
    </location>
</feature>
<dbReference type="InterPro" id="IPR020846">
    <property type="entry name" value="MFS_dom"/>
</dbReference>
<evidence type="ECO:0000259" key="7">
    <source>
        <dbReference type="PROSITE" id="PS50850"/>
    </source>
</evidence>
<dbReference type="AlphaFoldDB" id="A0A7J5BFQ0"/>
<dbReference type="EMBL" id="WBKB01000001">
    <property type="protein sequence ID" value="KAB1645106.1"/>
    <property type="molecule type" value="Genomic_DNA"/>
</dbReference>
<keyword evidence="3 6" id="KW-0812">Transmembrane</keyword>